<evidence type="ECO:0000256" key="6">
    <source>
        <dbReference type="ARBA" id="ARBA00023134"/>
    </source>
</evidence>
<comment type="cofactor">
    <cofactor evidence="11">
        <name>Mn(2+)</name>
        <dbReference type="ChEBI" id="CHEBI:29035"/>
    </cofactor>
    <text evidence="11">Binds 2 manganese ions per subunit.</text>
</comment>
<dbReference type="Pfam" id="PF01139">
    <property type="entry name" value="RtcB"/>
    <property type="match status" value="1"/>
</dbReference>
<keyword evidence="13" id="KW-1185">Reference proteome</keyword>
<evidence type="ECO:0000256" key="4">
    <source>
        <dbReference type="ARBA" id="ARBA00022741"/>
    </source>
</evidence>
<keyword evidence="3 11" id="KW-0479">Metal-binding</keyword>
<evidence type="ECO:0000313" key="13">
    <source>
        <dbReference type="Proteomes" id="UP000316256"/>
    </source>
</evidence>
<evidence type="ECO:0000256" key="1">
    <source>
        <dbReference type="ARBA" id="ARBA00012726"/>
    </source>
</evidence>
<dbReference type="OrthoDB" id="9802323at2"/>
<dbReference type="GO" id="GO:0006281">
    <property type="term" value="P:DNA repair"/>
    <property type="evidence" value="ECO:0007669"/>
    <property type="project" value="TreeGrafter"/>
</dbReference>
<feature type="binding site" evidence="11">
    <location>
        <position position="70"/>
    </location>
    <ligand>
        <name>Mn(2+)</name>
        <dbReference type="ChEBI" id="CHEBI:29035"/>
        <label>1</label>
    </ligand>
</feature>
<evidence type="ECO:0000256" key="9">
    <source>
        <dbReference type="PIRSR" id="PIRSR601233-1"/>
    </source>
</evidence>
<dbReference type="GO" id="GO:0005525">
    <property type="term" value="F:GTP binding"/>
    <property type="evidence" value="ECO:0007669"/>
    <property type="project" value="UniProtKB-KW"/>
</dbReference>
<reference evidence="12 13" key="1">
    <citation type="submission" date="2019-06" db="EMBL/GenBank/DDBJ databases">
        <title>Rhodococcus spaelei sp. nov., isolated from a cave.</title>
        <authorList>
            <person name="Lee S.D."/>
        </authorList>
    </citation>
    <scope>NUCLEOTIDE SEQUENCE [LARGE SCALE GENOMIC DNA]</scope>
    <source>
        <strain evidence="12 13">C9-5</strain>
    </source>
</reference>
<evidence type="ECO:0000256" key="8">
    <source>
        <dbReference type="ARBA" id="ARBA00047746"/>
    </source>
</evidence>
<feature type="binding site" evidence="10">
    <location>
        <begin position="327"/>
        <end position="330"/>
    </location>
    <ligand>
        <name>GMP</name>
        <dbReference type="ChEBI" id="CHEBI:58115"/>
    </ligand>
</feature>
<dbReference type="SUPFAM" id="SSF103365">
    <property type="entry name" value="Hypothetical protein PH1602"/>
    <property type="match status" value="1"/>
</dbReference>
<feature type="active site" description="GMP-histidine intermediate" evidence="9">
    <location>
        <position position="327"/>
    </location>
</feature>
<dbReference type="Proteomes" id="UP000316256">
    <property type="component" value="Unassembled WGS sequence"/>
</dbReference>
<dbReference type="PANTHER" id="PTHR43749:SF2">
    <property type="entry name" value="RNA-SPLICING LIGASE RTCB"/>
    <property type="match status" value="1"/>
</dbReference>
<accession>A0A541B3V5</accession>
<dbReference type="InterPro" id="IPR052915">
    <property type="entry name" value="RtcB-like"/>
</dbReference>
<feature type="binding site" evidence="11">
    <location>
        <position position="179"/>
    </location>
    <ligand>
        <name>Mn(2+)</name>
        <dbReference type="ChEBI" id="CHEBI:29035"/>
        <label>2</label>
    </ligand>
</feature>
<dbReference type="AlphaFoldDB" id="A0A541B3V5"/>
<gene>
    <name evidence="12" type="ORF">FK531_15540</name>
</gene>
<keyword evidence="6 10" id="KW-0342">GTP-binding</keyword>
<sequence length="399" mass="43951">MPPREAGHKLLNWASQIEDGTLEQARQTAAMPFIHPHVALMPDAHLGKGSAVGTVIPTLGAVIPAAVGVDIGCGMIGVRTAFTKDDVDGRITRTRVGLGALRVAVERAIPLSPGHYNTELGQWDFTAAKIAELERRADDEGVDLVHSPKWRQQLGSLGGGNHFIELCLDETDRVWLFLHSGSRGVGNKIAQHHIAVAQRMCAQWHVVLPNRDLAYLAEGTPEFERYLADLGWAQRFAFLNRAEMMDRFGAVFARWMGAGDHRETERINCHHNYTRKERHAGRDVWLTRKGAVDAHQGATAIIPGSMGTHSYVVTGLGSVAGLCSAPHGAGRRFSRTAARKRFTQGDLRARMAGIEYRDSAEFVDEIPDAYKDIGVVMEDARDLVEIRHELRQILNVKGT</sequence>
<evidence type="ECO:0000256" key="11">
    <source>
        <dbReference type="PIRSR" id="PIRSR601233-3"/>
    </source>
</evidence>
<comment type="caution">
    <text evidence="12">The sequence shown here is derived from an EMBL/GenBank/DDBJ whole genome shotgun (WGS) entry which is preliminary data.</text>
</comment>
<evidence type="ECO:0000256" key="5">
    <source>
        <dbReference type="ARBA" id="ARBA00022800"/>
    </source>
</evidence>
<evidence type="ECO:0000313" key="12">
    <source>
        <dbReference type="EMBL" id="TQF66999.1"/>
    </source>
</evidence>
<keyword evidence="7 11" id="KW-0464">Manganese</keyword>
<evidence type="ECO:0000256" key="3">
    <source>
        <dbReference type="ARBA" id="ARBA00022723"/>
    </source>
</evidence>
<keyword evidence="2" id="KW-0436">Ligase</keyword>
<proteinExistence type="predicted"/>
<feature type="binding site" evidence="10">
    <location>
        <position position="310"/>
    </location>
    <ligand>
        <name>GMP</name>
        <dbReference type="ChEBI" id="CHEBI:58115"/>
    </ligand>
</feature>
<dbReference type="RefSeq" id="WP_142100927.1">
    <property type="nucleotide sequence ID" value="NZ_VIGH01000007.1"/>
</dbReference>
<dbReference type="InterPro" id="IPR036025">
    <property type="entry name" value="RtcB-like_sf"/>
</dbReference>
<feature type="binding site" evidence="10">
    <location>
        <begin position="303"/>
        <end position="306"/>
    </location>
    <ligand>
        <name>GMP</name>
        <dbReference type="ChEBI" id="CHEBI:58115"/>
    </ligand>
</feature>
<feature type="binding site" evidence="10">
    <location>
        <position position="397"/>
    </location>
    <ligand>
        <name>GMP</name>
        <dbReference type="ChEBI" id="CHEBI:58115"/>
    </ligand>
</feature>
<comment type="catalytic activity">
    <reaction evidence="8">
        <text>a 3'-end 3'-phospho-ribonucleotide-RNA + a 5'-end dephospho-ribonucleoside-RNA + GTP = a ribonucleotidyl-ribonucleotide-RNA + GMP + diphosphate</text>
        <dbReference type="Rhea" id="RHEA:68076"/>
        <dbReference type="Rhea" id="RHEA-COMP:10463"/>
        <dbReference type="Rhea" id="RHEA-COMP:13936"/>
        <dbReference type="Rhea" id="RHEA-COMP:17355"/>
        <dbReference type="ChEBI" id="CHEBI:33019"/>
        <dbReference type="ChEBI" id="CHEBI:37565"/>
        <dbReference type="ChEBI" id="CHEBI:58115"/>
        <dbReference type="ChEBI" id="CHEBI:83062"/>
        <dbReference type="ChEBI" id="CHEBI:138284"/>
        <dbReference type="ChEBI" id="CHEBI:173118"/>
        <dbReference type="EC" id="6.5.1.8"/>
    </reaction>
</comment>
<dbReference type="EMBL" id="VIGH01000007">
    <property type="protein sequence ID" value="TQF66999.1"/>
    <property type="molecule type" value="Genomic_DNA"/>
</dbReference>
<feature type="binding site" evidence="11">
    <location>
        <position position="271"/>
    </location>
    <ligand>
        <name>Mn(2+)</name>
        <dbReference type="ChEBI" id="CHEBI:29035"/>
        <label>2</label>
    </ligand>
</feature>
<feature type="binding site" evidence="10">
    <location>
        <begin position="271"/>
        <end position="272"/>
    </location>
    <ligand>
        <name>GMP</name>
        <dbReference type="ChEBI" id="CHEBI:58115"/>
    </ligand>
</feature>
<evidence type="ECO:0000256" key="2">
    <source>
        <dbReference type="ARBA" id="ARBA00022598"/>
    </source>
</evidence>
<organism evidence="12 13">
    <name type="scientific">Rhodococcus spelaei</name>
    <dbReference type="NCBI Taxonomy" id="2546320"/>
    <lineage>
        <taxon>Bacteria</taxon>
        <taxon>Bacillati</taxon>
        <taxon>Actinomycetota</taxon>
        <taxon>Actinomycetes</taxon>
        <taxon>Mycobacteriales</taxon>
        <taxon>Nocardiaceae</taxon>
        <taxon>Rhodococcus</taxon>
    </lineage>
</organism>
<dbReference type="GO" id="GO:0042245">
    <property type="term" value="P:RNA repair"/>
    <property type="evidence" value="ECO:0007669"/>
    <property type="project" value="UniProtKB-KW"/>
</dbReference>
<dbReference type="InterPro" id="IPR001233">
    <property type="entry name" value="RtcB"/>
</dbReference>
<evidence type="ECO:0000256" key="7">
    <source>
        <dbReference type="ARBA" id="ARBA00023211"/>
    </source>
</evidence>
<feature type="binding site" evidence="11">
    <location>
        <position position="162"/>
    </location>
    <ligand>
        <name>Mn(2+)</name>
        <dbReference type="ChEBI" id="CHEBI:29035"/>
        <label>1</label>
    </ligand>
</feature>
<keyword evidence="5" id="KW-0692">RNA repair</keyword>
<dbReference type="GO" id="GO:0170057">
    <property type="term" value="F:RNA ligase (GTP) activity"/>
    <property type="evidence" value="ECO:0007669"/>
    <property type="project" value="UniProtKB-EC"/>
</dbReference>
<feature type="binding site" evidence="10">
    <location>
        <begin position="161"/>
        <end position="165"/>
    </location>
    <ligand>
        <name>GMP</name>
        <dbReference type="ChEBI" id="CHEBI:58115"/>
    </ligand>
</feature>
<dbReference type="GO" id="GO:0030145">
    <property type="term" value="F:manganese ion binding"/>
    <property type="evidence" value="ECO:0007669"/>
    <property type="project" value="TreeGrafter"/>
</dbReference>
<dbReference type="GO" id="GO:0006396">
    <property type="term" value="P:RNA processing"/>
    <property type="evidence" value="ECO:0007669"/>
    <property type="project" value="InterPro"/>
</dbReference>
<name>A0A541B3V5_9NOCA</name>
<dbReference type="Gene3D" id="3.90.1860.10">
    <property type="entry name" value="tRNA-splicing ligase RtcB"/>
    <property type="match status" value="1"/>
</dbReference>
<protein>
    <recommendedName>
        <fullName evidence="1">3'-phosphate/5'-hydroxy nucleic acid ligase</fullName>
        <ecNumber evidence="1">6.5.1.8</ecNumber>
    </recommendedName>
</protein>
<keyword evidence="4 10" id="KW-0547">Nucleotide-binding</keyword>
<dbReference type="EC" id="6.5.1.8" evidence="1"/>
<evidence type="ECO:0000256" key="10">
    <source>
        <dbReference type="PIRSR" id="PIRSR601233-2"/>
    </source>
</evidence>
<dbReference type="GO" id="GO:0003909">
    <property type="term" value="F:DNA ligase activity"/>
    <property type="evidence" value="ECO:0007669"/>
    <property type="project" value="TreeGrafter"/>
</dbReference>
<dbReference type="PANTHER" id="PTHR43749">
    <property type="entry name" value="RNA-SPLICING LIGASE RTCB"/>
    <property type="match status" value="1"/>
</dbReference>